<evidence type="ECO:0000313" key="1">
    <source>
        <dbReference type="EMBL" id="KAE8976962.1"/>
    </source>
</evidence>
<gene>
    <name evidence="1" type="ORF">PR001_g25266</name>
</gene>
<reference evidence="1 2" key="1">
    <citation type="submission" date="2018-09" db="EMBL/GenBank/DDBJ databases">
        <title>Genomic investigation of the strawberry pathogen Phytophthora fragariae indicates pathogenicity is determined by transcriptional variation in three key races.</title>
        <authorList>
            <person name="Adams T.M."/>
            <person name="Armitage A.D."/>
            <person name="Sobczyk M.K."/>
            <person name="Bates H.J."/>
            <person name="Dunwell J.M."/>
            <person name="Nellist C.F."/>
            <person name="Harrison R.J."/>
        </authorList>
    </citation>
    <scope>NUCLEOTIDE SEQUENCE [LARGE SCALE GENOMIC DNA]</scope>
    <source>
        <strain evidence="1 2">SCRP249</strain>
    </source>
</reference>
<comment type="caution">
    <text evidence="1">The sequence shown here is derived from an EMBL/GenBank/DDBJ whole genome shotgun (WGS) entry which is preliminary data.</text>
</comment>
<proteinExistence type="predicted"/>
<protein>
    <submittedName>
        <fullName evidence="1">Uncharacterized protein</fullName>
    </submittedName>
</protein>
<organism evidence="1 2">
    <name type="scientific">Phytophthora rubi</name>
    <dbReference type="NCBI Taxonomy" id="129364"/>
    <lineage>
        <taxon>Eukaryota</taxon>
        <taxon>Sar</taxon>
        <taxon>Stramenopiles</taxon>
        <taxon>Oomycota</taxon>
        <taxon>Peronosporomycetes</taxon>
        <taxon>Peronosporales</taxon>
        <taxon>Peronosporaceae</taxon>
        <taxon>Phytophthora</taxon>
    </lineage>
</organism>
<dbReference type="EMBL" id="QXFV01003415">
    <property type="protein sequence ID" value="KAE8976962.1"/>
    <property type="molecule type" value="Genomic_DNA"/>
</dbReference>
<sequence>MSHSKAGADAPPDSPATEATSWTYVKDFDVRLRVNDVEELLLHEARAEAMVVSNRIHQRIFGALSPRPPRVSVADLLQLWLNDSILTGMTQFINLSLPQTSFVTKDELLSLVEVELWLCFYSDPNRFLR</sequence>
<dbReference type="AlphaFoldDB" id="A0A6A3I6D3"/>
<accession>A0A6A3I6D3</accession>
<dbReference type="Proteomes" id="UP000429607">
    <property type="component" value="Unassembled WGS sequence"/>
</dbReference>
<name>A0A6A3I6D3_9STRA</name>
<evidence type="ECO:0000313" key="2">
    <source>
        <dbReference type="Proteomes" id="UP000429607"/>
    </source>
</evidence>